<organism evidence="1 2">
    <name type="scientific">Tsuneonella suprasediminis</name>
    <dbReference type="NCBI Taxonomy" id="2306996"/>
    <lineage>
        <taxon>Bacteria</taxon>
        <taxon>Pseudomonadati</taxon>
        <taxon>Pseudomonadota</taxon>
        <taxon>Alphaproteobacteria</taxon>
        <taxon>Sphingomonadales</taxon>
        <taxon>Erythrobacteraceae</taxon>
        <taxon>Tsuneonella</taxon>
    </lineage>
</organism>
<comment type="caution">
    <text evidence="1">The sequence shown here is derived from an EMBL/GenBank/DDBJ whole genome shotgun (WGS) entry which is preliminary data.</text>
</comment>
<evidence type="ECO:0000313" key="2">
    <source>
        <dbReference type="Proteomes" id="UP000284322"/>
    </source>
</evidence>
<sequence>MERFEYSEIEFEISGLSFIVFNNDRGSMMLAVGCNGVNIHFNSISRISEISEYVKKAKALLMERRL</sequence>
<name>A0A419R4G8_9SPHN</name>
<dbReference type="EMBL" id="RAHJ01000011">
    <property type="protein sequence ID" value="RJX69847.1"/>
    <property type="molecule type" value="Genomic_DNA"/>
</dbReference>
<reference evidence="1 2" key="1">
    <citation type="submission" date="2018-09" db="EMBL/GenBank/DDBJ databases">
        <title>Altererythrobacter sp.Ery1 and Ery12, the genome sequencing of novel strains in genus Alterythrobacter.</title>
        <authorList>
            <person name="Cheng H."/>
            <person name="Wu Y.-H."/>
            <person name="Fang C."/>
            <person name="Xu X.-W."/>
        </authorList>
    </citation>
    <scope>NUCLEOTIDE SEQUENCE [LARGE SCALE GENOMIC DNA]</scope>
    <source>
        <strain evidence="1 2">Ery12</strain>
    </source>
</reference>
<dbReference type="AlphaFoldDB" id="A0A419R4G8"/>
<gene>
    <name evidence="1" type="ORF">D6858_02780</name>
</gene>
<keyword evidence="2" id="KW-1185">Reference proteome</keyword>
<proteinExistence type="predicted"/>
<protein>
    <submittedName>
        <fullName evidence="1">Uncharacterized protein</fullName>
    </submittedName>
</protein>
<dbReference type="Proteomes" id="UP000284322">
    <property type="component" value="Unassembled WGS sequence"/>
</dbReference>
<evidence type="ECO:0000313" key="1">
    <source>
        <dbReference type="EMBL" id="RJX69847.1"/>
    </source>
</evidence>
<accession>A0A419R4G8</accession>